<dbReference type="PROSITE" id="PS51257">
    <property type="entry name" value="PROKAR_LIPOPROTEIN"/>
    <property type="match status" value="1"/>
</dbReference>
<dbReference type="PANTHER" id="PTHR43108:SF6">
    <property type="entry name" value="N-SULPHOGLUCOSAMINE SULPHOHYDROLASE"/>
    <property type="match status" value="1"/>
</dbReference>
<evidence type="ECO:0000259" key="3">
    <source>
        <dbReference type="Pfam" id="PF16347"/>
    </source>
</evidence>
<dbReference type="InterPro" id="IPR017850">
    <property type="entry name" value="Alkaline_phosphatase_core_sf"/>
</dbReference>
<sequence length="525" mass="61417">MEKLFIITCILFMSCQKPEEKNIAKPNIIFILSDDHATNAISAYNDRFKDIAPTPNIDKIANEGAVLTNIFSTNAICGPSRASIITGTYSHVNQYYKNYKGGYFDGNQWTYPKALQASDYQTALVGKWHLASEPQGFDYYKYHIDHGEQGVYWNPTYSENGTKVKEQGYATNITTASALSWLSKRDKKKPFALLLQFKAPHREWSPDTQYKDLWENEEIPLPKTFYDDYTGRENTAGDTHMTMDFFNRRDMKLTPPDSLTKKQVKKWLDYGNKPGQNVTPHDTLSGNKLKEWKYQRYIKDYLATIKSVDDNIGKVLNYLKEEGLDENTIIVYASDQGFFLGEHGWFDKRFMYEESMRMPFVIRYPKKIKPNTNVKDVIANIDIAPTILEMAGVEIPKEIQGKSFYSQLKGENNTDWRQSMYYHYYEYPFWHHVQPHYGIRTDRYKLIHFYYDVDVWEFYDLQNDPNELNNLIKDESYQQLISNLKEELHMLKKEYGNNLSLTELRNISDTDFGGLESGNKKQELK</sequence>
<gene>
    <name evidence="4" type="ORF">P8625_12945</name>
</gene>
<feature type="domain" description="N-sulphoglucosamine sulphohydrolase C-terminal" evidence="3">
    <location>
        <begin position="341"/>
        <end position="493"/>
    </location>
</feature>
<evidence type="ECO:0000256" key="1">
    <source>
        <dbReference type="ARBA" id="ARBA00008779"/>
    </source>
</evidence>
<organism evidence="4 5">
    <name type="scientific">Tenacibaculum tangerinum</name>
    <dbReference type="NCBI Taxonomy" id="3038772"/>
    <lineage>
        <taxon>Bacteria</taxon>
        <taxon>Pseudomonadati</taxon>
        <taxon>Bacteroidota</taxon>
        <taxon>Flavobacteriia</taxon>
        <taxon>Flavobacteriales</taxon>
        <taxon>Flavobacteriaceae</taxon>
        <taxon>Tenacibaculum</taxon>
    </lineage>
</organism>
<dbReference type="CDD" id="cd16031">
    <property type="entry name" value="G6S_like"/>
    <property type="match status" value="1"/>
</dbReference>
<evidence type="ECO:0000313" key="5">
    <source>
        <dbReference type="Proteomes" id="UP001232001"/>
    </source>
</evidence>
<comment type="similarity">
    <text evidence="1">Belongs to the sulfatase family.</text>
</comment>
<dbReference type="Pfam" id="PF01663">
    <property type="entry name" value="Phosphodiest"/>
    <property type="match status" value="1"/>
</dbReference>
<dbReference type="PROSITE" id="PS00523">
    <property type="entry name" value="SULFATASE_1"/>
    <property type="match status" value="1"/>
</dbReference>
<dbReference type="PANTHER" id="PTHR43108">
    <property type="entry name" value="N-ACETYLGLUCOSAMINE-6-SULFATASE FAMILY MEMBER"/>
    <property type="match status" value="1"/>
</dbReference>
<dbReference type="Proteomes" id="UP001232001">
    <property type="component" value="Chromosome"/>
</dbReference>
<dbReference type="RefSeq" id="WP_279650865.1">
    <property type="nucleotide sequence ID" value="NZ_CP122539.1"/>
</dbReference>
<dbReference type="Pfam" id="PF16347">
    <property type="entry name" value="SGSH_C"/>
    <property type="match status" value="1"/>
</dbReference>
<reference evidence="4 5" key="1">
    <citation type="submission" date="2023-04" db="EMBL/GenBank/DDBJ databases">
        <title>Tenacibaculum tangerinum sp. nov., isolated from sea tidal flat of South Korea.</title>
        <authorList>
            <person name="Lee S.H."/>
            <person name="Kim J.-J."/>
        </authorList>
    </citation>
    <scope>NUCLEOTIDE SEQUENCE [LARGE SCALE GENOMIC DNA]</scope>
    <source>
        <strain evidence="4 5">GRR-S3-23</strain>
    </source>
</reference>
<dbReference type="EMBL" id="CP122539">
    <property type="protein sequence ID" value="WGH74972.1"/>
    <property type="molecule type" value="Genomic_DNA"/>
</dbReference>
<accession>A0ABY8L2U7</accession>
<protein>
    <submittedName>
        <fullName evidence="4">Sulfatase</fullName>
    </submittedName>
</protein>
<dbReference type="InterPro" id="IPR002591">
    <property type="entry name" value="Phosphodiest/P_Trfase"/>
</dbReference>
<keyword evidence="5" id="KW-1185">Reference proteome</keyword>
<proteinExistence type="inferred from homology"/>
<keyword evidence="2" id="KW-0378">Hydrolase</keyword>
<dbReference type="SUPFAM" id="SSF53649">
    <property type="entry name" value="Alkaline phosphatase-like"/>
    <property type="match status" value="1"/>
</dbReference>
<dbReference type="InterPro" id="IPR024607">
    <property type="entry name" value="Sulfatase_CS"/>
</dbReference>
<evidence type="ECO:0000256" key="2">
    <source>
        <dbReference type="ARBA" id="ARBA00022801"/>
    </source>
</evidence>
<evidence type="ECO:0000313" key="4">
    <source>
        <dbReference type="EMBL" id="WGH74972.1"/>
    </source>
</evidence>
<dbReference type="Gene3D" id="3.40.720.10">
    <property type="entry name" value="Alkaline Phosphatase, subunit A"/>
    <property type="match status" value="1"/>
</dbReference>
<name>A0ABY8L2U7_9FLAO</name>
<dbReference type="InterPro" id="IPR032506">
    <property type="entry name" value="SGSH_C"/>
</dbReference>